<accession>A0A562TMX4</accession>
<dbReference type="RefSeq" id="WP_144916539.1">
    <property type="nucleotide sequence ID" value="NZ_VLLI01000019.1"/>
</dbReference>
<feature type="domain" description="RDD" evidence="7">
    <location>
        <begin position="67"/>
        <end position="210"/>
    </location>
</feature>
<evidence type="ECO:0000313" key="10">
    <source>
        <dbReference type="Proteomes" id="UP000317010"/>
    </source>
</evidence>
<dbReference type="InterPro" id="IPR010432">
    <property type="entry name" value="RDD"/>
</dbReference>
<keyword evidence="10" id="KW-1185">Reference proteome</keyword>
<protein>
    <submittedName>
        <fullName evidence="9">Putative RDD family membrane protein YckC</fullName>
    </submittedName>
</protein>
<evidence type="ECO:0000256" key="1">
    <source>
        <dbReference type="ARBA" id="ARBA00004651"/>
    </source>
</evidence>
<dbReference type="Pfam" id="PF14237">
    <property type="entry name" value="GYF_2"/>
    <property type="match status" value="1"/>
</dbReference>
<dbReference type="AlphaFoldDB" id="A0A562TMX4"/>
<dbReference type="Pfam" id="PF06271">
    <property type="entry name" value="RDD"/>
    <property type="match status" value="1"/>
</dbReference>
<evidence type="ECO:0000256" key="5">
    <source>
        <dbReference type="ARBA" id="ARBA00023136"/>
    </source>
</evidence>
<dbReference type="PANTHER" id="PTHR36115">
    <property type="entry name" value="PROLINE-RICH ANTIGEN HOMOLOG-RELATED"/>
    <property type="match status" value="1"/>
</dbReference>
<feature type="transmembrane region" description="Helical" evidence="6">
    <location>
        <begin position="74"/>
        <end position="98"/>
    </location>
</feature>
<feature type="transmembrane region" description="Helical" evidence="6">
    <location>
        <begin position="118"/>
        <end position="139"/>
    </location>
</feature>
<name>A0A562TMX4_9SPHI</name>
<feature type="domain" description="GYF" evidence="8">
    <location>
        <begin position="5"/>
        <end position="50"/>
    </location>
</feature>
<evidence type="ECO:0000256" key="3">
    <source>
        <dbReference type="ARBA" id="ARBA00022692"/>
    </source>
</evidence>
<evidence type="ECO:0000256" key="2">
    <source>
        <dbReference type="ARBA" id="ARBA00022475"/>
    </source>
</evidence>
<keyword evidence="5 6" id="KW-0472">Membrane</keyword>
<dbReference type="InterPro" id="IPR025640">
    <property type="entry name" value="GYF_2"/>
</dbReference>
<reference evidence="9 10" key="1">
    <citation type="submission" date="2019-07" db="EMBL/GenBank/DDBJ databases">
        <title>Genomic Encyclopedia of Archaeal and Bacterial Type Strains, Phase II (KMG-II): from individual species to whole genera.</title>
        <authorList>
            <person name="Goeker M."/>
        </authorList>
    </citation>
    <scope>NUCLEOTIDE SEQUENCE [LARGE SCALE GENOMIC DNA]</scope>
    <source>
        <strain evidence="9 10">ATCC BAA-1854</strain>
    </source>
</reference>
<evidence type="ECO:0000313" key="9">
    <source>
        <dbReference type="EMBL" id="TWI94598.1"/>
    </source>
</evidence>
<keyword evidence="4 6" id="KW-1133">Transmembrane helix</keyword>
<keyword evidence="3 6" id="KW-0812">Transmembrane</keyword>
<comment type="subcellular location">
    <subcellularLocation>
        <location evidence="1">Cell membrane</location>
        <topology evidence="1">Multi-pass membrane protein</topology>
    </subcellularLocation>
</comment>
<evidence type="ECO:0000256" key="4">
    <source>
        <dbReference type="ARBA" id="ARBA00022989"/>
    </source>
</evidence>
<dbReference type="PANTHER" id="PTHR36115:SF6">
    <property type="entry name" value="PROLINE-RICH ANTIGEN HOMOLOG"/>
    <property type="match status" value="1"/>
</dbReference>
<evidence type="ECO:0000259" key="8">
    <source>
        <dbReference type="Pfam" id="PF14237"/>
    </source>
</evidence>
<dbReference type="EMBL" id="VLLI01000019">
    <property type="protein sequence ID" value="TWI94598.1"/>
    <property type="molecule type" value="Genomic_DNA"/>
</dbReference>
<dbReference type="GO" id="GO:0005886">
    <property type="term" value="C:plasma membrane"/>
    <property type="evidence" value="ECO:0007669"/>
    <property type="project" value="UniProtKB-SubCell"/>
</dbReference>
<organism evidence="9 10">
    <name type="scientific">Mucilaginibacter frigoritolerans</name>
    <dbReference type="NCBI Taxonomy" id="652788"/>
    <lineage>
        <taxon>Bacteria</taxon>
        <taxon>Pseudomonadati</taxon>
        <taxon>Bacteroidota</taxon>
        <taxon>Sphingobacteriia</taxon>
        <taxon>Sphingobacteriales</taxon>
        <taxon>Sphingobacteriaceae</taxon>
        <taxon>Mucilaginibacter</taxon>
    </lineage>
</organism>
<dbReference type="InterPro" id="IPR051791">
    <property type="entry name" value="Pra-immunoreactive"/>
</dbReference>
<evidence type="ECO:0000256" key="6">
    <source>
        <dbReference type="SAM" id="Phobius"/>
    </source>
</evidence>
<feature type="transmembrane region" description="Helical" evidence="6">
    <location>
        <begin position="179"/>
        <end position="198"/>
    </location>
</feature>
<evidence type="ECO:0000259" key="7">
    <source>
        <dbReference type="Pfam" id="PF06271"/>
    </source>
</evidence>
<proteinExistence type="predicted"/>
<dbReference type="Proteomes" id="UP000317010">
    <property type="component" value="Unassembled WGS sequence"/>
</dbReference>
<dbReference type="OrthoDB" id="9793824at2"/>
<comment type="caution">
    <text evidence="9">The sequence shown here is derived from an EMBL/GenBank/DDBJ whole genome shotgun (WGS) entry which is preliminary data.</text>
</comment>
<gene>
    <name evidence="9" type="ORF">JN11_04709</name>
</gene>
<keyword evidence="2" id="KW-1003">Cell membrane</keyword>
<sequence length="216" mass="24500">MDNAYYIEENGEQKGPYMFDELIKMDIDLHDSILSPSNSDWEDACDLPELFTYFEARGFVFPTEDNLASFWWRLLAYIIDHFILSLLTGFIFSLLATYGLKFNIPTNEQMLKMTPDQLYSSLLAILPLQGIAFIVLILYNSSCEASTMKGSFGKRLCGLVVVDIDGARLTYLNALGRSIGKALSLMLCGLGFLSIFFSERRQALHDYMAKTYVVKL</sequence>